<reference evidence="2 3" key="1">
    <citation type="journal article" date="2009" name="Nature">
        <title>Evolution of pathogenicity and sexual reproduction in eight Candida genomes.</title>
        <authorList>
            <person name="Butler G."/>
            <person name="Rasmussen M.D."/>
            <person name="Lin M.F."/>
            <person name="Santos M.A."/>
            <person name="Sakthikumar S."/>
            <person name="Munro C.A."/>
            <person name="Rheinbay E."/>
            <person name="Grabherr M."/>
            <person name="Forche A."/>
            <person name="Reedy J.L."/>
            <person name="Agrafioti I."/>
            <person name="Arnaud M.B."/>
            <person name="Bates S."/>
            <person name="Brown A.J."/>
            <person name="Brunke S."/>
            <person name="Costanzo M.C."/>
            <person name="Fitzpatrick D.A."/>
            <person name="de Groot P.W."/>
            <person name="Harris D."/>
            <person name="Hoyer L.L."/>
            <person name="Hube B."/>
            <person name="Klis F.M."/>
            <person name="Kodira C."/>
            <person name="Lennard N."/>
            <person name="Logue M.E."/>
            <person name="Martin R."/>
            <person name="Neiman A.M."/>
            <person name="Nikolaou E."/>
            <person name="Quail M.A."/>
            <person name="Quinn J."/>
            <person name="Santos M.C."/>
            <person name="Schmitzberger F.F."/>
            <person name="Sherlock G."/>
            <person name="Shah P."/>
            <person name="Silverstein K.A."/>
            <person name="Skrzypek M.S."/>
            <person name="Soll D."/>
            <person name="Staggs R."/>
            <person name="Stansfield I."/>
            <person name="Stumpf M.P."/>
            <person name="Sudbery P.E."/>
            <person name="Srikantha T."/>
            <person name="Zeng Q."/>
            <person name="Berman J."/>
            <person name="Berriman M."/>
            <person name="Heitman J."/>
            <person name="Gow N.A."/>
            <person name="Lorenz M.C."/>
            <person name="Birren B.W."/>
            <person name="Kellis M."/>
            <person name="Cuomo C.A."/>
        </authorList>
    </citation>
    <scope>NUCLEOTIDE SEQUENCE [LARGE SCALE GENOMIC DNA]</scope>
    <source>
        <strain evidence="2 3">WO-1</strain>
    </source>
</reference>
<name>C4YE59_CANAW</name>
<dbReference type="VEuPathDB" id="FungiDB:CAWG_00812"/>
<protein>
    <submittedName>
        <fullName evidence="2">Uncharacterized protein</fullName>
    </submittedName>
</protein>
<evidence type="ECO:0000256" key="1">
    <source>
        <dbReference type="SAM" id="SignalP"/>
    </source>
</evidence>
<gene>
    <name evidence="2" type="ORF">CAWG_00812</name>
</gene>
<feature type="signal peptide" evidence="1">
    <location>
        <begin position="1"/>
        <end position="23"/>
    </location>
</feature>
<sequence length="417" mass="45315">MKLPSLSIIVPIITLGFSQLALCLPSSSDTTTSGTTIHSFKDQDTDYNKYNYLLDQFKLLFTSDDADADADADEIDNQYIKTKRDENTVNSIVSLLQSVEQSGLIPDIVLDITSSQTKMDNLANYTVGLLSTIMNGNTSSLLSGINIDLNTTEILNAVLNSGLLQSTAGGLILNNENNAKLADLVGEILGSPDNVWIGWLLVGLGNGEDLTVPFIANLVVNTTSKANTNSTNQSKIKSTVGGNNHNNKVEDVIIDKDSITDEDFNDYSGSLNEFLDNLAVKRDDSDNQYAGSLNQFISNVGNSVAQSSLIQASAGDILTALNQSNILVPTIMKITENQNLGTLVKTLVSRIYASGLINDLPLDTYYEYAKKENILSDALQYILTDPTWSPGLATFFKRMDDAGAYQRLQDNMYGIKK</sequence>
<dbReference type="EMBL" id="CH672346">
    <property type="protein sequence ID" value="EEQ42595.1"/>
    <property type="molecule type" value="Genomic_DNA"/>
</dbReference>
<dbReference type="OrthoDB" id="4095418at2759"/>
<accession>C4YE59</accession>
<keyword evidence="3" id="KW-1185">Reference proteome</keyword>
<evidence type="ECO:0000313" key="3">
    <source>
        <dbReference type="Proteomes" id="UP000001429"/>
    </source>
</evidence>
<dbReference type="Proteomes" id="UP000001429">
    <property type="component" value="Chromosome 1"/>
</dbReference>
<dbReference type="PaxDb" id="5476-C4YE59"/>
<dbReference type="HOGENOM" id="CLU_068304_0_0_1"/>
<feature type="chain" id="PRO_5002946561" evidence="1">
    <location>
        <begin position="24"/>
        <end position="417"/>
    </location>
</feature>
<proteinExistence type="predicted"/>
<keyword evidence="1" id="KW-0732">Signal</keyword>
<evidence type="ECO:0000313" key="2">
    <source>
        <dbReference type="EMBL" id="EEQ42595.1"/>
    </source>
</evidence>
<organism evidence="2 3">
    <name type="scientific">Candida albicans (strain WO-1)</name>
    <name type="common">Yeast</name>
    <dbReference type="NCBI Taxonomy" id="294748"/>
    <lineage>
        <taxon>Eukaryota</taxon>
        <taxon>Fungi</taxon>
        <taxon>Dikarya</taxon>
        <taxon>Ascomycota</taxon>
        <taxon>Saccharomycotina</taxon>
        <taxon>Pichiomycetes</taxon>
        <taxon>Debaryomycetaceae</taxon>
        <taxon>Candida/Lodderomyces clade</taxon>
        <taxon>Candida</taxon>
    </lineage>
</organism>
<dbReference type="OMA" id="DNMYGIK"/>
<dbReference type="AlphaFoldDB" id="C4YE59"/>